<dbReference type="EMBL" id="CP013188">
    <property type="protein sequence ID" value="ALO44601.1"/>
    <property type="molecule type" value="Genomic_DNA"/>
</dbReference>
<organism evidence="2 3">
    <name type="scientific">Pseudoalteromonas phenolica</name>
    <dbReference type="NCBI Taxonomy" id="161398"/>
    <lineage>
        <taxon>Bacteria</taxon>
        <taxon>Pseudomonadati</taxon>
        <taxon>Pseudomonadota</taxon>
        <taxon>Gammaproteobacteria</taxon>
        <taxon>Alteromonadales</taxon>
        <taxon>Pseudoalteromonadaceae</taxon>
        <taxon>Pseudoalteromonas</taxon>
    </lineage>
</organism>
<dbReference type="KEGG" id="pphe:PP2015_4134"/>
<dbReference type="PATRIC" id="fig|161398.10.peg.4240"/>
<reference evidence="2 3" key="1">
    <citation type="submission" date="2015-11" db="EMBL/GenBank/DDBJ databases">
        <authorList>
            <person name="Zhang Y."/>
            <person name="Guo Z."/>
        </authorList>
    </citation>
    <scope>NUCLEOTIDE SEQUENCE [LARGE SCALE GENOMIC DNA]</scope>
    <source>
        <strain evidence="2 3">KCTC 12086</strain>
    </source>
</reference>
<dbReference type="STRING" id="161398.PP2015_4134"/>
<protein>
    <submittedName>
        <fullName evidence="2">Uncharacterized protein</fullName>
    </submittedName>
</protein>
<keyword evidence="3" id="KW-1185">Reference proteome</keyword>
<dbReference type="Proteomes" id="UP000061457">
    <property type="component" value="Chromosome II"/>
</dbReference>
<dbReference type="RefSeq" id="WP_058032445.1">
    <property type="nucleotide sequence ID" value="NZ_CP013188.1"/>
</dbReference>
<keyword evidence="1" id="KW-0812">Transmembrane</keyword>
<accession>A0A0S2K8Q7</accession>
<feature type="transmembrane region" description="Helical" evidence="1">
    <location>
        <begin position="7"/>
        <end position="25"/>
    </location>
</feature>
<keyword evidence="1" id="KW-0472">Membrane</keyword>
<dbReference type="AlphaFoldDB" id="A0A0S2K8Q7"/>
<evidence type="ECO:0000256" key="1">
    <source>
        <dbReference type="SAM" id="Phobius"/>
    </source>
</evidence>
<evidence type="ECO:0000313" key="2">
    <source>
        <dbReference type="EMBL" id="ALO44601.1"/>
    </source>
</evidence>
<gene>
    <name evidence="2" type="ORF">PP2015_4134</name>
</gene>
<feature type="transmembrane region" description="Helical" evidence="1">
    <location>
        <begin position="124"/>
        <end position="144"/>
    </location>
</feature>
<keyword evidence="1" id="KW-1133">Transmembrane helix</keyword>
<sequence length="305" mass="34915">MNKIKPIYAFTTIVFLLLFCLFYLGQENKIKNTISLQSEQIAKRVSLDVSSLPLAEPLFNYAGNQQEVERYITQLNEQLDSMSARVKVKSISTVQSSEPHLYELNANYKTIYLLLSPDVSHVKYTYMIVFLLTFFNALIYRKVFSKHIENRAMYKAAPIEDVEPKLVIDLYSKSLFLDGKNDAQSQLANKPLCFYLAMIEFSNDYPDINLHLNKDVPSELLSIAEKYFHRLSVLGHTVRKRPNFSNSLEKTLSEVRAALDEILRDSPKLKAKLYPPKAHGEGSRSKLHSYGLKGLSASDYEIRGK</sequence>
<proteinExistence type="predicted"/>
<name>A0A0S2K8Q7_9GAMM</name>
<evidence type="ECO:0000313" key="3">
    <source>
        <dbReference type="Proteomes" id="UP000061457"/>
    </source>
</evidence>
<dbReference type="OrthoDB" id="9809741at2"/>